<organism evidence="2 3">
    <name type="scientific">Rhodocollybia butyracea</name>
    <dbReference type="NCBI Taxonomy" id="206335"/>
    <lineage>
        <taxon>Eukaryota</taxon>
        <taxon>Fungi</taxon>
        <taxon>Dikarya</taxon>
        <taxon>Basidiomycota</taxon>
        <taxon>Agaricomycotina</taxon>
        <taxon>Agaricomycetes</taxon>
        <taxon>Agaricomycetidae</taxon>
        <taxon>Agaricales</taxon>
        <taxon>Marasmiineae</taxon>
        <taxon>Omphalotaceae</taxon>
        <taxon>Rhodocollybia</taxon>
    </lineage>
</organism>
<feature type="region of interest" description="Disordered" evidence="1">
    <location>
        <begin position="92"/>
        <end position="159"/>
    </location>
</feature>
<keyword evidence="3" id="KW-1185">Reference proteome</keyword>
<feature type="region of interest" description="Disordered" evidence="1">
    <location>
        <begin position="44"/>
        <end position="71"/>
    </location>
</feature>
<dbReference type="AlphaFoldDB" id="A0A9P5PC12"/>
<gene>
    <name evidence="2" type="ORF">BDP27DRAFT_1406860</name>
</gene>
<accession>A0A9P5PC12</accession>
<comment type="caution">
    <text evidence="2">The sequence shown here is derived from an EMBL/GenBank/DDBJ whole genome shotgun (WGS) entry which is preliminary data.</text>
</comment>
<feature type="compositionally biased region" description="Acidic residues" evidence="1">
    <location>
        <begin position="98"/>
        <end position="107"/>
    </location>
</feature>
<proteinExistence type="predicted"/>
<evidence type="ECO:0000256" key="1">
    <source>
        <dbReference type="SAM" id="MobiDB-lite"/>
    </source>
</evidence>
<name>A0A9P5PC12_9AGAR</name>
<protein>
    <submittedName>
        <fullName evidence="2">Uncharacterized protein</fullName>
    </submittedName>
</protein>
<feature type="compositionally biased region" description="Basic residues" evidence="1">
    <location>
        <begin position="115"/>
        <end position="126"/>
    </location>
</feature>
<sequence>MDLISDGCPGIRNDVKLDDEEFSMAALPLPNKHLQTLELTLDHMPKEPKPRTKPEPTGLQRITHSLGQVPPDAPNLSQVNRNACLTCQALQGKTASNEDNESEEDIAPMEQLKRNGAKKAQRKKSKTASNVGQAEQEEGEEEQAPAPTKKSSKMKKSTVANLRDHVTHGPEHEQLEDVPVVVPLVRDALALFSEAEPDSTSWPPTPNEPSRSSHYYSSISSTIAMMQLYEPVLFICARSH</sequence>
<feature type="compositionally biased region" description="Basic and acidic residues" evidence="1">
    <location>
        <begin position="44"/>
        <end position="54"/>
    </location>
</feature>
<dbReference type="Proteomes" id="UP000772434">
    <property type="component" value="Unassembled WGS sequence"/>
</dbReference>
<dbReference type="EMBL" id="JADNRY010000215">
    <property type="protein sequence ID" value="KAF9061088.1"/>
    <property type="molecule type" value="Genomic_DNA"/>
</dbReference>
<reference evidence="2" key="1">
    <citation type="submission" date="2020-11" db="EMBL/GenBank/DDBJ databases">
        <authorList>
            <consortium name="DOE Joint Genome Institute"/>
            <person name="Ahrendt S."/>
            <person name="Riley R."/>
            <person name="Andreopoulos W."/>
            <person name="Labutti K."/>
            <person name="Pangilinan J."/>
            <person name="Ruiz-Duenas F.J."/>
            <person name="Barrasa J.M."/>
            <person name="Sanchez-Garcia M."/>
            <person name="Camarero S."/>
            <person name="Miyauchi S."/>
            <person name="Serrano A."/>
            <person name="Linde D."/>
            <person name="Babiker R."/>
            <person name="Drula E."/>
            <person name="Ayuso-Fernandez I."/>
            <person name="Pacheco R."/>
            <person name="Padilla G."/>
            <person name="Ferreira P."/>
            <person name="Barriuso J."/>
            <person name="Kellner H."/>
            <person name="Castanera R."/>
            <person name="Alfaro M."/>
            <person name="Ramirez L."/>
            <person name="Pisabarro A.G."/>
            <person name="Kuo A."/>
            <person name="Tritt A."/>
            <person name="Lipzen A."/>
            <person name="He G."/>
            <person name="Yan M."/>
            <person name="Ng V."/>
            <person name="Cullen D."/>
            <person name="Martin F."/>
            <person name="Rosso M.-N."/>
            <person name="Henrissat B."/>
            <person name="Hibbett D."/>
            <person name="Martinez A.T."/>
            <person name="Grigoriev I.V."/>
        </authorList>
    </citation>
    <scope>NUCLEOTIDE SEQUENCE</scope>
    <source>
        <strain evidence="2">AH 40177</strain>
    </source>
</reference>
<evidence type="ECO:0000313" key="3">
    <source>
        <dbReference type="Proteomes" id="UP000772434"/>
    </source>
</evidence>
<evidence type="ECO:0000313" key="2">
    <source>
        <dbReference type="EMBL" id="KAF9061088.1"/>
    </source>
</evidence>